<name>A0A1H9RKA8_FLAFI</name>
<dbReference type="OrthoDB" id="1366608at2"/>
<dbReference type="AlphaFoldDB" id="A0A1H9RKA8"/>
<protein>
    <submittedName>
        <fullName evidence="1">Uncharacterized protein</fullName>
    </submittedName>
</protein>
<dbReference type="RefSeq" id="WP_074724664.1">
    <property type="nucleotide sequence ID" value="NZ_CBCRVS010000025.1"/>
</dbReference>
<dbReference type="Proteomes" id="UP000183658">
    <property type="component" value="Unassembled WGS sequence"/>
</dbReference>
<accession>A0A1H9RKA8</accession>
<dbReference type="EMBL" id="FOFZ01000022">
    <property type="protein sequence ID" value="SER73291.1"/>
    <property type="molecule type" value="Genomic_DNA"/>
</dbReference>
<reference evidence="2" key="1">
    <citation type="submission" date="2016-10" db="EMBL/GenBank/DDBJ databases">
        <authorList>
            <person name="Varghese N."/>
            <person name="Submissions S."/>
        </authorList>
    </citation>
    <scope>NUCLEOTIDE SEQUENCE [LARGE SCALE GENOMIC DNA]</scope>
    <source>
        <strain evidence="2">DSM 15719</strain>
    </source>
</reference>
<gene>
    <name evidence="1" type="ORF">SAMN05444355_1228</name>
</gene>
<sequence length="101" mass="11988">MKTSNKIDVFANTEEINIDFIDNKWGKQLDDYQNYVKEYIKHYKKAQKGNEVSLALYPYMRVKWEALNKRLNSATKQNLLSEKQIRKVIKIQTKIVNTCSE</sequence>
<keyword evidence="2" id="KW-1185">Reference proteome</keyword>
<organism evidence="1 2">
    <name type="scientific">Flavobacterium frigoris</name>
    <dbReference type="NCBI Taxonomy" id="229204"/>
    <lineage>
        <taxon>Bacteria</taxon>
        <taxon>Pseudomonadati</taxon>
        <taxon>Bacteroidota</taxon>
        <taxon>Flavobacteriia</taxon>
        <taxon>Flavobacteriales</taxon>
        <taxon>Flavobacteriaceae</taxon>
        <taxon>Flavobacterium</taxon>
    </lineage>
</organism>
<evidence type="ECO:0000313" key="1">
    <source>
        <dbReference type="EMBL" id="SER73291.1"/>
    </source>
</evidence>
<evidence type="ECO:0000313" key="2">
    <source>
        <dbReference type="Proteomes" id="UP000183658"/>
    </source>
</evidence>
<proteinExistence type="predicted"/>